<organism evidence="1 2">
    <name type="scientific">Trifolium pratense</name>
    <name type="common">Red clover</name>
    <dbReference type="NCBI Taxonomy" id="57577"/>
    <lineage>
        <taxon>Eukaryota</taxon>
        <taxon>Viridiplantae</taxon>
        <taxon>Streptophyta</taxon>
        <taxon>Embryophyta</taxon>
        <taxon>Tracheophyta</taxon>
        <taxon>Spermatophyta</taxon>
        <taxon>Magnoliopsida</taxon>
        <taxon>eudicotyledons</taxon>
        <taxon>Gunneridae</taxon>
        <taxon>Pentapetalae</taxon>
        <taxon>rosids</taxon>
        <taxon>fabids</taxon>
        <taxon>Fabales</taxon>
        <taxon>Fabaceae</taxon>
        <taxon>Papilionoideae</taxon>
        <taxon>50 kb inversion clade</taxon>
        <taxon>NPAAA clade</taxon>
        <taxon>Hologalegina</taxon>
        <taxon>IRL clade</taxon>
        <taxon>Trifolieae</taxon>
        <taxon>Trifolium</taxon>
    </lineage>
</organism>
<dbReference type="STRING" id="57577.A0A2K3K191"/>
<proteinExistence type="predicted"/>
<feature type="non-terminal residue" evidence="1">
    <location>
        <position position="1"/>
    </location>
</feature>
<reference evidence="1 2" key="1">
    <citation type="journal article" date="2014" name="Am. J. Bot.">
        <title>Genome assembly and annotation for red clover (Trifolium pratense; Fabaceae).</title>
        <authorList>
            <person name="Istvanek J."/>
            <person name="Jaros M."/>
            <person name="Krenek A."/>
            <person name="Repkova J."/>
        </authorList>
    </citation>
    <scope>NUCLEOTIDE SEQUENCE [LARGE SCALE GENOMIC DNA]</scope>
    <source>
        <strain evidence="2">cv. Tatra</strain>
        <tissue evidence="1">Young leaves</tissue>
    </source>
</reference>
<sequence>KALDSMVKTEFWYGDGGSRIERKDKKEAGSLGKGGMQVFKAGKSINENVLLEIPVPAVIKDAHAKSFGMEEAEPNGETRVCRIVKDGGWME</sequence>
<gene>
    <name evidence="1" type="ORF">L195_g051709</name>
</gene>
<dbReference type="AlphaFoldDB" id="A0A2K3K191"/>
<comment type="caution">
    <text evidence="1">The sequence shown here is derived from an EMBL/GenBank/DDBJ whole genome shotgun (WGS) entry which is preliminary data.</text>
</comment>
<protein>
    <submittedName>
        <fullName evidence="1">Rop guanine nucleotide exchange factor</fullName>
    </submittedName>
</protein>
<name>A0A2K3K191_TRIPR</name>
<accession>A0A2K3K191</accession>
<dbReference type="EMBL" id="ASHM01081833">
    <property type="protein sequence ID" value="PNX60016.1"/>
    <property type="molecule type" value="Genomic_DNA"/>
</dbReference>
<reference evidence="1 2" key="2">
    <citation type="journal article" date="2017" name="Front. Plant Sci.">
        <title>Gene Classification and Mining of Molecular Markers Useful in Red Clover (Trifolium pratense) Breeding.</title>
        <authorList>
            <person name="Istvanek J."/>
            <person name="Dluhosova J."/>
            <person name="Dluhos P."/>
            <person name="Patkova L."/>
            <person name="Nedelnik J."/>
            <person name="Repkova J."/>
        </authorList>
    </citation>
    <scope>NUCLEOTIDE SEQUENCE [LARGE SCALE GENOMIC DNA]</scope>
    <source>
        <strain evidence="2">cv. Tatra</strain>
        <tissue evidence="1">Young leaves</tissue>
    </source>
</reference>
<evidence type="ECO:0000313" key="2">
    <source>
        <dbReference type="Proteomes" id="UP000236291"/>
    </source>
</evidence>
<evidence type="ECO:0000313" key="1">
    <source>
        <dbReference type="EMBL" id="PNX60016.1"/>
    </source>
</evidence>
<dbReference type="Proteomes" id="UP000236291">
    <property type="component" value="Unassembled WGS sequence"/>
</dbReference>